<dbReference type="RefSeq" id="WP_251968146.1">
    <property type="nucleotide sequence ID" value="NZ_CP146284.1"/>
</dbReference>
<gene>
    <name evidence="1" type="ORF">NEE14_007635</name>
</gene>
<dbReference type="PROSITE" id="PS51257">
    <property type="entry name" value="PROKAR_LIPOPROTEIN"/>
    <property type="match status" value="1"/>
</dbReference>
<dbReference type="Proteomes" id="UP001320603">
    <property type="component" value="Chromosome"/>
</dbReference>
<name>A0ABZ2IU94_9BACT</name>
<accession>A0ABZ2IU94</accession>
<proteinExistence type="predicted"/>
<evidence type="ECO:0008006" key="3">
    <source>
        <dbReference type="Google" id="ProtNLM"/>
    </source>
</evidence>
<evidence type="ECO:0000313" key="2">
    <source>
        <dbReference type="Proteomes" id="UP001320603"/>
    </source>
</evidence>
<keyword evidence="2" id="KW-1185">Reference proteome</keyword>
<organism evidence="1 2">
    <name type="scientific">Parabacteroides absconsus</name>
    <dbReference type="NCBI Taxonomy" id="2951805"/>
    <lineage>
        <taxon>Bacteria</taxon>
        <taxon>Pseudomonadati</taxon>
        <taxon>Bacteroidota</taxon>
        <taxon>Bacteroidia</taxon>
        <taxon>Bacteroidales</taxon>
        <taxon>Tannerellaceae</taxon>
        <taxon>Parabacteroides</taxon>
    </lineage>
</organism>
<sequence>MKIKGYIFGIGVAMAALFTSCDTDNVKDVFQETTIGAAFTFGAQSVSFPANGYEGFDVEITRAQHEEAATIGITAAMEDGSVLPAEIKVPSELTFDAGEYRKMLHVTVGNIKSGVSYPVAITIDPSAASSFEDAITTKVVSVYRDYTYTSLGTGKLISEFFGGEGEAEIQKADDINWYKAVSLYEEGYDLVFKIADNGKDVTVDKQAIASDISGYGTAYAAGSGTLEDGVITVTLEFTVSAGSFGTAKEVIILPTK</sequence>
<dbReference type="EMBL" id="CP146284">
    <property type="protein sequence ID" value="WWV67809.1"/>
    <property type="molecule type" value="Genomic_DNA"/>
</dbReference>
<reference evidence="1 2" key="1">
    <citation type="submission" date="2024-02" db="EMBL/GenBank/DDBJ databases">
        <title>Whole genome sequencing of Parabacteroides sp. AD58.</title>
        <authorList>
            <person name="Chaplin A.V."/>
            <person name="Pikina A.P."/>
            <person name="Sokolova S.R."/>
            <person name="Korostin D.O."/>
            <person name="Efimov B.A."/>
        </authorList>
    </citation>
    <scope>NUCLEOTIDE SEQUENCE [LARGE SCALE GENOMIC DNA]</scope>
    <source>
        <strain evidence="1 2">AD58</strain>
    </source>
</reference>
<protein>
    <recommendedName>
        <fullName evidence="3">DUF1735 domain-containing protein</fullName>
    </recommendedName>
</protein>
<evidence type="ECO:0000313" key="1">
    <source>
        <dbReference type="EMBL" id="WWV67809.1"/>
    </source>
</evidence>